<dbReference type="Pfam" id="PF00158">
    <property type="entry name" value="Sigma54_activat"/>
    <property type="match status" value="1"/>
</dbReference>
<keyword evidence="5" id="KW-0804">Transcription</keyword>
<evidence type="ECO:0000313" key="7">
    <source>
        <dbReference type="EMBL" id="NYB75090.1"/>
    </source>
</evidence>
<keyword evidence="4" id="KW-0238">DNA-binding</keyword>
<dbReference type="RefSeq" id="WP_179238797.1">
    <property type="nucleotide sequence ID" value="NZ_JACBNQ010000017.1"/>
</dbReference>
<dbReference type="InterPro" id="IPR002078">
    <property type="entry name" value="Sigma_54_int"/>
</dbReference>
<dbReference type="InterPro" id="IPR025944">
    <property type="entry name" value="Sigma_54_int_dom_CS"/>
</dbReference>
<feature type="domain" description="Sigma-54 factor interaction" evidence="6">
    <location>
        <begin position="342"/>
        <end position="563"/>
    </location>
</feature>
<dbReference type="SUPFAM" id="SSF52540">
    <property type="entry name" value="P-loop containing nucleoside triphosphate hydrolases"/>
    <property type="match status" value="1"/>
</dbReference>
<dbReference type="EMBL" id="JACBNQ010000017">
    <property type="protein sequence ID" value="NYB75090.1"/>
    <property type="molecule type" value="Genomic_DNA"/>
</dbReference>
<dbReference type="FunFam" id="3.40.50.300:FF:000006">
    <property type="entry name" value="DNA-binding transcriptional regulator NtrC"/>
    <property type="match status" value="1"/>
</dbReference>
<dbReference type="InterPro" id="IPR036388">
    <property type="entry name" value="WH-like_DNA-bd_sf"/>
</dbReference>
<name>A0A974BKP2_SEDHY</name>
<dbReference type="InterPro" id="IPR003593">
    <property type="entry name" value="AAA+_ATPase"/>
</dbReference>
<dbReference type="PROSITE" id="PS00676">
    <property type="entry name" value="SIGMA54_INTERACT_2"/>
    <property type="match status" value="1"/>
</dbReference>
<dbReference type="PROSITE" id="PS50045">
    <property type="entry name" value="SIGMA54_INTERACT_4"/>
    <property type="match status" value="1"/>
</dbReference>
<dbReference type="Proteomes" id="UP000611629">
    <property type="component" value="Unassembled WGS sequence"/>
</dbReference>
<dbReference type="SMART" id="SM00382">
    <property type="entry name" value="AAA"/>
    <property type="match status" value="1"/>
</dbReference>
<dbReference type="GO" id="GO:0006355">
    <property type="term" value="P:regulation of DNA-templated transcription"/>
    <property type="evidence" value="ECO:0007669"/>
    <property type="project" value="InterPro"/>
</dbReference>
<dbReference type="PANTHER" id="PTHR32071">
    <property type="entry name" value="TRANSCRIPTIONAL REGULATORY PROTEIN"/>
    <property type="match status" value="1"/>
</dbReference>
<dbReference type="GO" id="GO:0003677">
    <property type="term" value="F:DNA binding"/>
    <property type="evidence" value="ECO:0007669"/>
    <property type="project" value="UniProtKB-KW"/>
</dbReference>
<dbReference type="PROSITE" id="PS00675">
    <property type="entry name" value="SIGMA54_INTERACT_1"/>
    <property type="match status" value="1"/>
</dbReference>
<dbReference type="InterPro" id="IPR025662">
    <property type="entry name" value="Sigma_54_int_dom_ATP-bd_1"/>
</dbReference>
<dbReference type="CDD" id="cd00009">
    <property type="entry name" value="AAA"/>
    <property type="match status" value="1"/>
</dbReference>
<dbReference type="Gene3D" id="1.10.8.60">
    <property type="match status" value="1"/>
</dbReference>
<dbReference type="SMART" id="SM00091">
    <property type="entry name" value="PAS"/>
    <property type="match status" value="1"/>
</dbReference>
<keyword evidence="3" id="KW-0805">Transcription regulation</keyword>
<dbReference type="InterPro" id="IPR027417">
    <property type="entry name" value="P-loop_NTPase"/>
</dbReference>
<organism evidence="7 8">
    <name type="scientific">Sedimentibacter hydroxybenzoicus DSM 7310</name>
    <dbReference type="NCBI Taxonomy" id="1123245"/>
    <lineage>
        <taxon>Bacteria</taxon>
        <taxon>Bacillati</taxon>
        <taxon>Bacillota</taxon>
        <taxon>Tissierellia</taxon>
        <taxon>Sedimentibacter</taxon>
    </lineage>
</organism>
<dbReference type="Gene3D" id="3.40.50.300">
    <property type="entry name" value="P-loop containing nucleotide triphosphate hydrolases"/>
    <property type="match status" value="1"/>
</dbReference>
<evidence type="ECO:0000256" key="4">
    <source>
        <dbReference type="ARBA" id="ARBA00023125"/>
    </source>
</evidence>
<proteinExistence type="predicted"/>
<gene>
    <name evidence="7" type="ORF">HZF24_13155</name>
</gene>
<keyword evidence="1" id="KW-0547">Nucleotide-binding</keyword>
<evidence type="ECO:0000256" key="1">
    <source>
        <dbReference type="ARBA" id="ARBA00022741"/>
    </source>
</evidence>
<dbReference type="PROSITE" id="PS00688">
    <property type="entry name" value="SIGMA54_INTERACT_3"/>
    <property type="match status" value="1"/>
</dbReference>
<dbReference type="SUPFAM" id="SSF55785">
    <property type="entry name" value="PYP-like sensor domain (PAS domain)"/>
    <property type="match status" value="1"/>
</dbReference>
<evidence type="ECO:0000256" key="2">
    <source>
        <dbReference type="ARBA" id="ARBA00022840"/>
    </source>
</evidence>
<dbReference type="Pfam" id="PF25601">
    <property type="entry name" value="AAA_lid_14"/>
    <property type="match status" value="1"/>
</dbReference>
<keyword evidence="2" id="KW-0067">ATP-binding</keyword>
<dbReference type="InterPro" id="IPR025943">
    <property type="entry name" value="Sigma_54_int_dom_ATP-bd_2"/>
</dbReference>
<dbReference type="PANTHER" id="PTHR32071:SF57">
    <property type="entry name" value="C4-DICARBOXYLATE TRANSPORT TRANSCRIPTIONAL REGULATORY PROTEIN DCTD"/>
    <property type="match status" value="1"/>
</dbReference>
<evidence type="ECO:0000313" key="8">
    <source>
        <dbReference type="Proteomes" id="UP000611629"/>
    </source>
</evidence>
<dbReference type="Gene3D" id="3.30.450.20">
    <property type="entry name" value="PAS domain"/>
    <property type="match status" value="1"/>
</dbReference>
<reference evidence="7" key="1">
    <citation type="submission" date="2020-07" db="EMBL/GenBank/DDBJ databases">
        <title>Genomic analysis of a strain of Sedimentibacter Hydroxybenzoicus DSM7310.</title>
        <authorList>
            <person name="Ma S."/>
        </authorList>
    </citation>
    <scope>NUCLEOTIDE SEQUENCE</scope>
    <source>
        <strain evidence="7">DSM 7310</strain>
    </source>
</reference>
<dbReference type="InterPro" id="IPR035965">
    <property type="entry name" value="PAS-like_dom_sf"/>
</dbReference>
<evidence type="ECO:0000256" key="3">
    <source>
        <dbReference type="ARBA" id="ARBA00023015"/>
    </source>
</evidence>
<sequence length="679" mass="76723">MKKRLGIVTSSKDVGSEYKRQLLKVFNDDIEVFNYSFDINNVKDINNIDVLLISTYSQYEVIRKDIDKNIPVVIAKLTLSKKGYNMLKDNVIDNKVMLVNLSFEMCIETIALLYQLGFDDYELVPVFPNMKAVPDLKTAITTGEKRYVPDGVETVIDLGHRAIDKNTLVDIAIKLQMENVLTDRRILDYFDELVSSDEGFEFLISKSRTLKNQFNTLLSIMNKGVIGVSEDAVIESFNENARKLIGKSTAYIGKHITEVLPEIEFEQFLKTKKQIINKLVKINENNITMSIFPVSGLNEKDGLDNGAYVIIESFESQENAQNMLRLQLANKGHIAKYDVTNIIGKSKEIEEVRKLVIRMGKSKSGVLITGESGTGKELVAQAIHNASSIKDKQFVAINCAALSPSLLESELFGYESGAFSGALKGGKIGIFELANNGTLFLDEIGEMPIDLQVRLLRVIQEKEVMRVGGSMIIKVNVRIIAATNKNLYEQVEKGLFRKDLYFRLNVLPINIPSLGERVEDISVLFDYFKEMNGCRFELSTEVINFMRNYIWPGNIRELRNCVEYFDNIGVKIITLDHLPYHMKTFIKGTVNKENVITLLNLTSNESFVLSQYYNAFKDRVKLGRKSISKKAFENNIFLSEYDVRRILTNLSSCGYINVAVGRGGSTITKKGIELLESTE</sequence>
<dbReference type="Gene3D" id="1.10.10.10">
    <property type="entry name" value="Winged helix-like DNA-binding domain superfamily/Winged helix DNA-binding domain"/>
    <property type="match status" value="1"/>
</dbReference>
<keyword evidence="8" id="KW-1185">Reference proteome</keyword>
<evidence type="ECO:0000256" key="5">
    <source>
        <dbReference type="ARBA" id="ARBA00023163"/>
    </source>
</evidence>
<dbReference type="AlphaFoldDB" id="A0A974BKP2"/>
<accession>A0A974BKP2</accession>
<comment type="caution">
    <text evidence="7">The sequence shown here is derived from an EMBL/GenBank/DDBJ whole genome shotgun (WGS) entry which is preliminary data.</text>
</comment>
<evidence type="ECO:0000259" key="6">
    <source>
        <dbReference type="PROSITE" id="PS50045"/>
    </source>
</evidence>
<dbReference type="InterPro" id="IPR058031">
    <property type="entry name" value="AAA_lid_NorR"/>
</dbReference>
<dbReference type="GO" id="GO:0005524">
    <property type="term" value="F:ATP binding"/>
    <property type="evidence" value="ECO:0007669"/>
    <property type="project" value="UniProtKB-KW"/>
</dbReference>
<dbReference type="InterPro" id="IPR000014">
    <property type="entry name" value="PAS"/>
</dbReference>
<protein>
    <submittedName>
        <fullName evidence="7">Sigma 54-interacting transcriptional regulator</fullName>
    </submittedName>
</protein>